<dbReference type="Proteomes" id="UP000092666">
    <property type="component" value="Unassembled WGS sequence"/>
</dbReference>
<dbReference type="EMBL" id="KI669497">
    <property type="protein sequence ID" value="OCF35881.1"/>
    <property type="molecule type" value="Genomic_DNA"/>
</dbReference>
<accession>A0A1B9GXX0</accession>
<gene>
    <name evidence="1" type="ORF">I316_02374</name>
</gene>
<reference evidence="2" key="2">
    <citation type="submission" date="2013-12" db="EMBL/GenBank/DDBJ databases">
        <title>Evolution of pathogenesis and genome organization in the Tremellales.</title>
        <authorList>
            <person name="Cuomo C."/>
            <person name="Litvintseva A."/>
            <person name="Heitman J."/>
            <person name="Chen Y."/>
            <person name="Sun S."/>
            <person name="Springer D."/>
            <person name="Dromer F."/>
            <person name="Young S."/>
            <person name="Zeng Q."/>
            <person name="Chapman S."/>
            <person name="Gujja S."/>
            <person name="Saif S."/>
            <person name="Birren B."/>
        </authorList>
    </citation>
    <scope>NUCLEOTIDE SEQUENCE [LARGE SCALE GENOMIC DNA]</scope>
    <source>
        <strain evidence="2">BCC8398</strain>
    </source>
</reference>
<proteinExistence type="predicted"/>
<sequence>MFGTSPPLHPSALHAIGGRGYDAMATAYQQPMPQVQPTAYGGVGFGLSGMGSMGFQQGMMAGGGGAAGEQAFPSVRGMGGMGTMSGIGVNPGMAMGMGMPGMGMGMGGMSGFGNGLVLPHLVTSRLPSLTFVLAMTRNPHSYSTLLYSLA</sequence>
<dbReference type="OrthoDB" id="10630718at2759"/>
<evidence type="ECO:0000313" key="2">
    <source>
        <dbReference type="Proteomes" id="UP000092666"/>
    </source>
</evidence>
<keyword evidence="2" id="KW-1185">Reference proteome</keyword>
<protein>
    <submittedName>
        <fullName evidence="1">Uncharacterized protein</fullName>
    </submittedName>
</protein>
<dbReference type="AlphaFoldDB" id="A0A1B9GXX0"/>
<name>A0A1B9GXX0_9TREE</name>
<reference evidence="1 2" key="1">
    <citation type="submission" date="2013-07" db="EMBL/GenBank/DDBJ databases">
        <title>The Genome Sequence of Cryptococcus heveanensis BCC8398.</title>
        <authorList>
            <consortium name="The Broad Institute Genome Sequencing Platform"/>
            <person name="Cuomo C."/>
            <person name="Litvintseva A."/>
            <person name="Chen Y."/>
            <person name="Heitman J."/>
            <person name="Sun S."/>
            <person name="Springer D."/>
            <person name="Dromer F."/>
            <person name="Young S.K."/>
            <person name="Zeng Q."/>
            <person name="Gargeya S."/>
            <person name="Fitzgerald M."/>
            <person name="Abouelleil A."/>
            <person name="Alvarado L."/>
            <person name="Berlin A.M."/>
            <person name="Chapman S.B."/>
            <person name="Dewar J."/>
            <person name="Goldberg J."/>
            <person name="Griggs A."/>
            <person name="Gujja S."/>
            <person name="Hansen M."/>
            <person name="Howarth C."/>
            <person name="Imamovic A."/>
            <person name="Larimer J."/>
            <person name="McCowan C."/>
            <person name="Murphy C."/>
            <person name="Pearson M."/>
            <person name="Priest M."/>
            <person name="Roberts A."/>
            <person name="Saif S."/>
            <person name="Shea T."/>
            <person name="Sykes S."/>
            <person name="Wortman J."/>
            <person name="Nusbaum C."/>
            <person name="Birren B."/>
        </authorList>
    </citation>
    <scope>NUCLEOTIDE SEQUENCE [LARGE SCALE GENOMIC DNA]</scope>
    <source>
        <strain evidence="1 2">BCC8398</strain>
    </source>
</reference>
<organism evidence="1 2">
    <name type="scientific">Kwoniella heveanensis BCC8398</name>
    <dbReference type="NCBI Taxonomy" id="1296120"/>
    <lineage>
        <taxon>Eukaryota</taxon>
        <taxon>Fungi</taxon>
        <taxon>Dikarya</taxon>
        <taxon>Basidiomycota</taxon>
        <taxon>Agaricomycotina</taxon>
        <taxon>Tremellomycetes</taxon>
        <taxon>Tremellales</taxon>
        <taxon>Cryptococcaceae</taxon>
        <taxon>Kwoniella</taxon>
    </lineage>
</organism>
<evidence type="ECO:0000313" key="1">
    <source>
        <dbReference type="EMBL" id="OCF35881.1"/>
    </source>
</evidence>